<comment type="caution">
    <text evidence="2">The sequence shown here is derived from an EMBL/GenBank/DDBJ whole genome shotgun (WGS) entry which is preliminary data.</text>
</comment>
<dbReference type="EMBL" id="QSJM01000044">
    <property type="protein sequence ID" value="RHD78446.1"/>
    <property type="molecule type" value="Genomic_DNA"/>
</dbReference>
<evidence type="ECO:0000313" key="5">
    <source>
        <dbReference type="Proteomes" id="UP000260640"/>
    </source>
</evidence>
<name>A0A3E4JWF2_PHOVU</name>
<evidence type="ECO:0000313" key="4">
    <source>
        <dbReference type="EMBL" id="RHJ74291.1"/>
    </source>
</evidence>
<dbReference type="PROSITE" id="PS51412">
    <property type="entry name" value="MACPF_2"/>
    <property type="match status" value="1"/>
</dbReference>
<dbReference type="InterPro" id="IPR020864">
    <property type="entry name" value="MACPF"/>
</dbReference>
<dbReference type="EMBL" id="QRMN01000041">
    <property type="protein sequence ID" value="RHJ74291.1"/>
    <property type="molecule type" value="Genomic_DNA"/>
</dbReference>
<dbReference type="Proteomes" id="UP000283958">
    <property type="component" value="Unassembled WGS sequence"/>
</dbReference>
<evidence type="ECO:0000313" key="3">
    <source>
        <dbReference type="EMBL" id="RHD78446.1"/>
    </source>
</evidence>
<dbReference type="AlphaFoldDB" id="A0A3E4JWF2"/>
<dbReference type="Proteomes" id="UP000260640">
    <property type="component" value="Unassembled WGS sequence"/>
</dbReference>
<sequence>MKRLLLFLLPILLFGCSEELIIGNDIPESTDQIQSRSSGDGKYDVLGYGYDVTYEYFNASPQSMKAQVIDVDAYVKNGEAWDYNLNPSSYGEMIVGSTAQDFVSQMTSHGDIKIGADVFTGSLEANFSTYYEYSSKYSIAQYFMYIRQKQIYLNAATSELIPYLTSKFKEDLQTKSSTYIIAHYGTHVLTNIVLGARLTVTYRSLVTSETSAKRETVKAGCSSNILSVFQINVNESYRDSLITKNKEQLLIYKTEGGDPSKALVGTLNLDSSVTPQVNISSWQNSCNTSNMVLIDAIPGTVIPLYEFVSDATKRNELKLAIEEYATQRSYIDVGDPIPLYQYSFKAGTLYNCDNKYYTIDYDEYGQGKDGYLYNKIVGYVFSSAFRPSGSIPLYKYRAEFPSYETVGGRTHRIFVPSYYYTTDWKGEECGGVKGRCVSELPCYIYKYYYIGIACYVYPKNAKIPTAYSLYNELATSHDEDGNIAGFTVTKTLTLDPENAELDCKILPVMKPQ</sequence>
<dbReference type="Proteomes" id="UP000283429">
    <property type="component" value="Unassembled WGS sequence"/>
</dbReference>
<evidence type="ECO:0000313" key="7">
    <source>
        <dbReference type="Proteomes" id="UP000283958"/>
    </source>
</evidence>
<proteinExistence type="predicted"/>
<dbReference type="EMBL" id="QSPP01000001">
    <property type="protein sequence ID" value="RGJ92227.1"/>
    <property type="molecule type" value="Genomic_DNA"/>
</dbReference>
<dbReference type="PROSITE" id="PS51257">
    <property type="entry name" value="PROKAR_LIPOPROTEIN"/>
    <property type="match status" value="1"/>
</dbReference>
<organism evidence="2 5">
    <name type="scientific">Phocaeicola vulgatus</name>
    <name type="common">Bacteroides vulgatus</name>
    <dbReference type="NCBI Taxonomy" id="821"/>
    <lineage>
        <taxon>Bacteria</taxon>
        <taxon>Pseudomonadati</taxon>
        <taxon>Bacteroidota</taxon>
        <taxon>Bacteroidia</taxon>
        <taxon>Bacteroidales</taxon>
        <taxon>Bacteroidaceae</taxon>
        <taxon>Phocaeicola</taxon>
    </lineage>
</organism>
<gene>
    <name evidence="4" type="ORF">DW105_15215</name>
    <name evidence="3" type="ORF">DW783_14240</name>
    <name evidence="2" type="ORF">DXD46_00390</name>
</gene>
<accession>A0A3E4JWF2</accession>
<reference evidence="5 6" key="1">
    <citation type="submission" date="2018-08" db="EMBL/GenBank/DDBJ databases">
        <title>A genome reference for cultivated species of the human gut microbiota.</title>
        <authorList>
            <person name="Zou Y."/>
            <person name="Xue W."/>
            <person name="Luo G."/>
        </authorList>
    </citation>
    <scope>NUCLEOTIDE SEQUENCE [LARGE SCALE GENOMIC DNA]</scope>
    <source>
        <strain evidence="4 7">AM09-18</strain>
        <strain evidence="3 6">AM30-40</strain>
        <strain evidence="2 5">TM05-16</strain>
    </source>
</reference>
<protein>
    <recommendedName>
        <fullName evidence="1">MACPF domain-containing protein</fullName>
    </recommendedName>
</protein>
<dbReference type="RefSeq" id="WP_117699415.1">
    <property type="nucleotide sequence ID" value="NZ_CP181425.1"/>
</dbReference>
<dbReference type="Pfam" id="PF01823">
    <property type="entry name" value="MACPF"/>
    <property type="match status" value="1"/>
</dbReference>
<evidence type="ECO:0000259" key="1">
    <source>
        <dbReference type="PROSITE" id="PS51412"/>
    </source>
</evidence>
<feature type="domain" description="MACPF" evidence="1">
    <location>
        <begin position="9"/>
        <end position="338"/>
    </location>
</feature>
<evidence type="ECO:0000313" key="6">
    <source>
        <dbReference type="Proteomes" id="UP000283429"/>
    </source>
</evidence>
<evidence type="ECO:0000313" key="2">
    <source>
        <dbReference type="EMBL" id="RGJ92227.1"/>
    </source>
</evidence>